<proteinExistence type="predicted"/>
<dbReference type="GO" id="GO:0004674">
    <property type="term" value="F:protein serine/threonine kinase activity"/>
    <property type="evidence" value="ECO:0007669"/>
    <property type="project" value="UniProtKB-KW"/>
</dbReference>
<protein>
    <recommendedName>
        <fullName evidence="10">Receptor-like protein kinase</fullName>
    </recommendedName>
</protein>
<keyword evidence="5" id="KW-1133">Transmembrane helix</keyword>
<keyword evidence="9" id="KW-1185">Reference proteome</keyword>
<comment type="subcellular location">
    <subcellularLocation>
        <location evidence="1">Membrane</location>
        <topology evidence="1">Single-pass type I membrane protein</topology>
    </subcellularLocation>
</comment>
<evidence type="ECO:0000256" key="5">
    <source>
        <dbReference type="ARBA" id="ARBA00022989"/>
    </source>
</evidence>
<dbReference type="InterPro" id="IPR045874">
    <property type="entry name" value="LRK10/LRL21-25-like"/>
</dbReference>
<gene>
    <name evidence="8" type="ORF">SLEP1_g35068</name>
</gene>
<comment type="caution">
    <text evidence="8">The sequence shown here is derived from an EMBL/GenBank/DDBJ whole genome shotgun (WGS) entry which is preliminary data.</text>
</comment>
<dbReference type="AlphaFoldDB" id="A0AAV5KM40"/>
<keyword evidence="4" id="KW-0732">Signal</keyword>
<evidence type="ECO:0000256" key="1">
    <source>
        <dbReference type="ARBA" id="ARBA00004479"/>
    </source>
</evidence>
<accession>A0AAV5KM40</accession>
<evidence type="ECO:0000256" key="4">
    <source>
        <dbReference type="ARBA" id="ARBA00022729"/>
    </source>
</evidence>
<evidence type="ECO:0000256" key="3">
    <source>
        <dbReference type="ARBA" id="ARBA00022692"/>
    </source>
</evidence>
<evidence type="ECO:0000256" key="6">
    <source>
        <dbReference type="ARBA" id="ARBA00023136"/>
    </source>
</evidence>
<dbReference type="Proteomes" id="UP001054252">
    <property type="component" value="Unassembled WGS sequence"/>
</dbReference>
<evidence type="ECO:0000256" key="7">
    <source>
        <dbReference type="ARBA" id="ARBA00023180"/>
    </source>
</evidence>
<dbReference type="PANTHER" id="PTHR27009">
    <property type="entry name" value="RUST RESISTANCE KINASE LR10-RELATED"/>
    <property type="match status" value="1"/>
</dbReference>
<evidence type="ECO:0000256" key="2">
    <source>
        <dbReference type="ARBA" id="ARBA00022527"/>
    </source>
</evidence>
<sequence length="68" mass="7359">MAIVALWCIQMKPAIRPSMTKVLEMLESEIELLEMPPKPAFVPSELQAPNHGSISLATAPTNSLAARS</sequence>
<evidence type="ECO:0000313" key="9">
    <source>
        <dbReference type="Proteomes" id="UP001054252"/>
    </source>
</evidence>
<evidence type="ECO:0000313" key="8">
    <source>
        <dbReference type="EMBL" id="GKV25667.1"/>
    </source>
</evidence>
<evidence type="ECO:0008006" key="10">
    <source>
        <dbReference type="Google" id="ProtNLM"/>
    </source>
</evidence>
<keyword evidence="2" id="KW-0723">Serine/threonine-protein kinase</keyword>
<dbReference type="GO" id="GO:0016020">
    <property type="term" value="C:membrane"/>
    <property type="evidence" value="ECO:0007669"/>
    <property type="project" value="UniProtKB-SubCell"/>
</dbReference>
<organism evidence="8 9">
    <name type="scientific">Rubroshorea leprosula</name>
    <dbReference type="NCBI Taxonomy" id="152421"/>
    <lineage>
        <taxon>Eukaryota</taxon>
        <taxon>Viridiplantae</taxon>
        <taxon>Streptophyta</taxon>
        <taxon>Embryophyta</taxon>
        <taxon>Tracheophyta</taxon>
        <taxon>Spermatophyta</taxon>
        <taxon>Magnoliopsida</taxon>
        <taxon>eudicotyledons</taxon>
        <taxon>Gunneridae</taxon>
        <taxon>Pentapetalae</taxon>
        <taxon>rosids</taxon>
        <taxon>malvids</taxon>
        <taxon>Malvales</taxon>
        <taxon>Dipterocarpaceae</taxon>
        <taxon>Rubroshorea</taxon>
    </lineage>
</organism>
<keyword evidence="6" id="KW-0472">Membrane</keyword>
<reference evidence="8 9" key="1">
    <citation type="journal article" date="2021" name="Commun. Biol.">
        <title>The genome of Shorea leprosula (Dipterocarpaceae) highlights the ecological relevance of drought in aseasonal tropical rainforests.</title>
        <authorList>
            <person name="Ng K.K.S."/>
            <person name="Kobayashi M.J."/>
            <person name="Fawcett J.A."/>
            <person name="Hatakeyama M."/>
            <person name="Paape T."/>
            <person name="Ng C.H."/>
            <person name="Ang C.C."/>
            <person name="Tnah L.H."/>
            <person name="Lee C.T."/>
            <person name="Nishiyama T."/>
            <person name="Sese J."/>
            <person name="O'Brien M.J."/>
            <person name="Copetti D."/>
            <person name="Mohd Noor M.I."/>
            <person name="Ong R.C."/>
            <person name="Putra M."/>
            <person name="Sireger I.Z."/>
            <person name="Indrioko S."/>
            <person name="Kosugi Y."/>
            <person name="Izuno A."/>
            <person name="Isagi Y."/>
            <person name="Lee S.L."/>
            <person name="Shimizu K.K."/>
        </authorList>
    </citation>
    <scope>NUCLEOTIDE SEQUENCE [LARGE SCALE GENOMIC DNA]</scope>
    <source>
        <strain evidence="8">214</strain>
    </source>
</reference>
<keyword evidence="7" id="KW-0325">Glycoprotein</keyword>
<dbReference type="EMBL" id="BPVZ01000069">
    <property type="protein sequence ID" value="GKV25667.1"/>
    <property type="molecule type" value="Genomic_DNA"/>
</dbReference>
<keyword evidence="2" id="KW-0418">Kinase</keyword>
<keyword evidence="2" id="KW-0808">Transferase</keyword>
<keyword evidence="3" id="KW-0812">Transmembrane</keyword>
<name>A0AAV5KM40_9ROSI</name>